<dbReference type="SUPFAM" id="SSF52266">
    <property type="entry name" value="SGNH hydrolase"/>
    <property type="match status" value="1"/>
</dbReference>
<reference evidence="2" key="1">
    <citation type="submission" date="2018-09" db="EMBL/GenBank/DDBJ databases">
        <title>Chryseolinea sp. KIS68-18 isolated from soil.</title>
        <authorList>
            <person name="Weon H.-Y."/>
            <person name="Kwon S.-W."/>
            <person name="Lee S.A."/>
        </authorList>
    </citation>
    <scope>NUCLEOTIDE SEQUENCE [LARGE SCALE GENOMIC DNA]</scope>
    <source>
        <strain evidence="2">KIS68-18</strain>
    </source>
</reference>
<sequence length="311" mass="36235">MTARKFLLRCTLVVILLTVVLVAINAYVDLYGLFRPVKGRSLSIYSDERTSKYLLAHRYVPENFEGYILGPSLSANLNPKLITEHKIYNLSMMGANITEQKAVVDKALQHKAPQFVLVCLHPYLTHDHGMKTGMINPKEYYGALGSMSLYKTYAIRFIRDHNLMPGKYPPNQYNDYGYNFYDKILQVMPVEEKIQEQLKRPDAIKTDIDSVAMTEFVELLRSFREKNVKVIGYFHPLPFPLYDKFRGPLEEYKQKMLAVMPDARIVDFNTPEYEFFTKDLSNYIDHGHLSEKGQQYLLREILTRADMLKHR</sequence>
<evidence type="ECO:0000313" key="2">
    <source>
        <dbReference type="Proteomes" id="UP000266183"/>
    </source>
</evidence>
<dbReference type="RefSeq" id="WP_119756400.1">
    <property type="nucleotide sequence ID" value="NZ_CP032382.1"/>
</dbReference>
<gene>
    <name evidence="1" type="ORF">D4L85_22410</name>
</gene>
<dbReference type="EMBL" id="CP032382">
    <property type="protein sequence ID" value="AYB33158.1"/>
    <property type="molecule type" value="Genomic_DNA"/>
</dbReference>
<keyword evidence="2" id="KW-1185">Reference proteome</keyword>
<organism evidence="1 2">
    <name type="scientific">Chryseolinea soli</name>
    <dbReference type="NCBI Taxonomy" id="2321403"/>
    <lineage>
        <taxon>Bacteria</taxon>
        <taxon>Pseudomonadati</taxon>
        <taxon>Bacteroidota</taxon>
        <taxon>Cytophagia</taxon>
        <taxon>Cytophagales</taxon>
        <taxon>Fulvivirgaceae</taxon>
        <taxon>Chryseolinea</taxon>
    </lineage>
</organism>
<accession>A0A385SWH3</accession>
<dbReference type="Proteomes" id="UP000266183">
    <property type="component" value="Chromosome"/>
</dbReference>
<evidence type="ECO:0000313" key="1">
    <source>
        <dbReference type="EMBL" id="AYB33158.1"/>
    </source>
</evidence>
<protein>
    <submittedName>
        <fullName evidence="1">Uncharacterized protein</fullName>
    </submittedName>
</protein>
<proteinExistence type="predicted"/>
<dbReference type="AlphaFoldDB" id="A0A385SWH3"/>
<dbReference type="OrthoDB" id="839045at2"/>
<dbReference type="KEGG" id="chk:D4L85_22410"/>
<name>A0A385SWH3_9BACT</name>